<comment type="caution">
    <text evidence="1">The sequence shown here is derived from an EMBL/GenBank/DDBJ whole genome shotgun (WGS) entry which is preliminary data.</text>
</comment>
<reference evidence="1" key="1">
    <citation type="journal article" date="2021" name="PeerJ">
        <title>Extensive microbial diversity within the chicken gut microbiome revealed by metagenomics and culture.</title>
        <authorList>
            <person name="Gilroy R."/>
            <person name="Ravi A."/>
            <person name="Getino M."/>
            <person name="Pursley I."/>
            <person name="Horton D.L."/>
            <person name="Alikhan N.F."/>
            <person name="Baker D."/>
            <person name="Gharbi K."/>
            <person name="Hall N."/>
            <person name="Watson M."/>
            <person name="Adriaenssens E.M."/>
            <person name="Foster-Nyarko E."/>
            <person name="Jarju S."/>
            <person name="Secka A."/>
            <person name="Antonio M."/>
            <person name="Oren A."/>
            <person name="Chaudhuri R.R."/>
            <person name="La Ragione R."/>
            <person name="Hildebrand F."/>
            <person name="Pallen M.J."/>
        </authorList>
    </citation>
    <scope>NUCLEOTIDE SEQUENCE</scope>
    <source>
        <strain evidence="1">A6-441</strain>
    </source>
</reference>
<evidence type="ECO:0000313" key="1">
    <source>
        <dbReference type="EMBL" id="MBU3843246.1"/>
    </source>
</evidence>
<protein>
    <submittedName>
        <fullName evidence="1">Uncharacterized protein</fullName>
    </submittedName>
</protein>
<name>A0A9E2L180_9FUSO</name>
<sequence>MEKYNSNDIAKATEKLYKDLDLELSGKKPLDLFPKLYDQYELNKKVNRKTGVTTFAQFSCSMKIADIDFLVKNGYLKKLS</sequence>
<organism evidence="1 2">
    <name type="scientific">Candidatus Fusobacterium pullicola</name>
    <dbReference type="NCBI Taxonomy" id="2838601"/>
    <lineage>
        <taxon>Bacteria</taxon>
        <taxon>Fusobacteriati</taxon>
        <taxon>Fusobacteriota</taxon>
        <taxon>Fusobacteriia</taxon>
        <taxon>Fusobacteriales</taxon>
        <taxon>Fusobacteriaceae</taxon>
        <taxon>Fusobacterium</taxon>
    </lineage>
</organism>
<dbReference type="Proteomes" id="UP000724657">
    <property type="component" value="Unassembled WGS sequence"/>
</dbReference>
<gene>
    <name evidence="1" type="ORF">IAA47_09760</name>
</gene>
<dbReference type="EMBL" id="JAHLFN010000086">
    <property type="protein sequence ID" value="MBU3843246.1"/>
    <property type="molecule type" value="Genomic_DNA"/>
</dbReference>
<reference evidence="1" key="2">
    <citation type="submission" date="2021-04" db="EMBL/GenBank/DDBJ databases">
        <authorList>
            <person name="Gilroy R."/>
        </authorList>
    </citation>
    <scope>NUCLEOTIDE SEQUENCE</scope>
    <source>
        <strain evidence="1">A6-441</strain>
    </source>
</reference>
<accession>A0A9E2L180</accession>
<proteinExistence type="predicted"/>
<evidence type="ECO:0000313" key="2">
    <source>
        <dbReference type="Proteomes" id="UP000724657"/>
    </source>
</evidence>
<dbReference type="AlphaFoldDB" id="A0A9E2L180"/>